<feature type="region of interest" description="Disordered" evidence="1">
    <location>
        <begin position="70"/>
        <end position="99"/>
    </location>
</feature>
<dbReference type="Proteomes" id="UP000054498">
    <property type="component" value="Unassembled WGS sequence"/>
</dbReference>
<sequence length="217" mass="22657">MQSHRLKRGTARLVCHAEEGAGAASRRRLQQQLDDKGQPGGADAPSEPHDWDDGADAVLLADAATIRASAATGAPAAPPANGGAQDAPRLAPQGWADDAPPSVTASVAIMPRQAAALVAGGQAKRNPVTLFFAKCKLAWSLFFPSPPETQQPPASSGDVGRQRLSMILVADRAGLSPGSLMQMKQSTVRALAQTMDMRELADAQLRFTMPSPSSTSR</sequence>
<evidence type="ECO:0000256" key="1">
    <source>
        <dbReference type="SAM" id="MobiDB-lite"/>
    </source>
</evidence>
<dbReference type="EMBL" id="KK105413">
    <property type="protein sequence ID" value="KIY92676.1"/>
    <property type="molecule type" value="Genomic_DNA"/>
</dbReference>
<name>A0A0D2LSB3_9CHLO</name>
<reference evidence="2 3" key="1">
    <citation type="journal article" date="2013" name="BMC Genomics">
        <title>Reconstruction of the lipid metabolism for the microalga Monoraphidium neglectum from its genome sequence reveals characteristics suitable for biofuel production.</title>
        <authorList>
            <person name="Bogen C."/>
            <person name="Al-Dilaimi A."/>
            <person name="Albersmeier A."/>
            <person name="Wichmann J."/>
            <person name="Grundmann M."/>
            <person name="Rupp O."/>
            <person name="Lauersen K.J."/>
            <person name="Blifernez-Klassen O."/>
            <person name="Kalinowski J."/>
            <person name="Goesmann A."/>
            <person name="Mussgnug J.H."/>
            <person name="Kruse O."/>
        </authorList>
    </citation>
    <scope>NUCLEOTIDE SEQUENCE [LARGE SCALE GENOMIC DNA]</scope>
    <source>
        <strain evidence="2 3">SAG 48.87</strain>
    </source>
</reference>
<dbReference type="RefSeq" id="XP_013891696.1">
    <property type="nucleotide sequence ID" value="XM_014036242.1"/>
</dbReference>
<dbReference type="GeneID" id="25732934"/>
<feature type="compositionally biased region" description="Basic residues" evidence="1">
    <location>
        <begin position="1"/>
        <end position="10"/>
    </location>
</feature>
<organism evidence="2 3">
    <name type="scientific">Monoraphidium neglectum</name>
    <dbReference type="NCBI Taxonomy" id="145388"/>
    <lineage>
        <taxon>Eukaryota</taxon>
        <taxon>Viridiplantae</taxon>
        <taxon>Chlorophyta</taxon>
        <taxon>core chlorophytes</taxon>
        <taxon>Chlorophyceae</taxon>
        <taxon>CS clade</taxon>
        <taxon>Sphaeropleales</taxon>
        <taxon>Selenastraceae</taxon>
        <taxon>Monoraphidium</taxon>
    </lineage>
</organism>
<accession>A0A0D2LSB3</accession>
<dbReference type="KEGG" id="mng:MNEG_15288"/>
<proteinExistence type="predicted"/>
<protein>
    <submittedName>
        <fullName evidence="2">Uncharacterized protein</fullName>
    </submittedName>
</protein>
<feature type="region of interest" description="Disordered" evidence="1">
    <location>
        <begin position="1"/>
        <end position="53"/>
    </location>
</feature>
<keyword evidence="3" id="KW-1185">Reference proteome</keyword>
<dbReference type="STRING" id="145388.A0A0D2LSB3"/>
<feature type="compositionally biased region" description="Low complexity" evidence="1">
    <location>
        <begin position="70"/>
        <end position="88"/>
    </location>
</feature>
<evidence type="ECO:0000313" key="2">
    <source>
        <dbReference type="EMBL" id="KIY92676.1"/>
    </source>
</evidence>
<gene>
    <name evidence="2" type="ORF">MNEG_15288</name>
</gene>
<evidence type="ECO:0000313" key="3">
    <source>
        <dbReference type="Proteomes" id="UP000054498"/>
    </source>
</evidence>
<dbReference type="OrthoDB" id="548337at2759"/>
<dbReference type="AlphaFoldDB" id="A0A0D2LSB3"/>